<reference evidence="2" key="3">
    <citation type="submission" date="2018-12" db="EMBL/GenBank/DDBJ databases">
        <title>G10K-VGP greater horseshoe bat female genome, primary haplotype.</title>
        <authorList>
            <person name="Teeling E."/>
            <person name="Myers G."/>
            <person name="Vernes S."/>
            <person name="Pippel M."/>
            <person name="Winkler S."/>
            <person name="Fedrigo O."/>
            <person name="Rhie A."/>
            <person name="Koren S."/>
            <person name="Phillippy A."/>
            <person name="Lewin H."/>
            <person name="Damas J."/>
            <person name="Howe K."/>
            <person name="Mountcastle J."/>
            <person name="Jarvis E.D."/>
        </authorList>
    </citation>
    <scope>NUCLEOTIDE SEQUENCE [LARGE SCALE GENOMIC DNA]</scope>
</reference>
<reference evidence="1" key="5">
    <citation type="submission" date="2025-09" db="UniProtKB">
        <authorList>
            <consortium name="Ensembl"/>
        </authorList>
    </citation>
    <scope>IDENTIFICATION</scope>
</reference>
<reference evidence="1 2" key="2">
    <citation type="journal article" date="2018" name="Annu Rev Anim Biosci">
        <title>Bat Biology, Genomes, and the Bat1K Project: To Generate Chromosome-Level Genomes for All Living Bat Species.</title>
        <authorList>
            <person name="Teeling E.C."/>
            <person name="Vernes S.C."/>
            <person name="Davalos L.M."/>
            <person name="Ray D.A."/>
            <person name="Gilbert M.T.P."/>
            <person name="Myers E."/>
        </authorList>
    </citation>
    <scope>NUCLEOTIDE SEQUENCE</scope>
</reference>
<reference evidence="1" key="4">
    <citation type="submission" date="2025-08" db="UniProtKB">
        <authorList>
            <consortium name="Ensembl"/>
        </authorList>
    </citation>
    <scope>IDENTIFICATION</scope>
</reference>
<reference evidence="1 2" key="1">
    <citation type="journal article" date="2015" name="Annu Rev Anim Biosci">
        <title>The Genome 10K Project: a way forward.</title>
        <authorList>
            <person name="Koepfli K.P."/>
            <person name="Paten B."/>
            <person name="O'Brien S.J."/>
            <person name="Koepfli K.P."/>
            <person name="Paten B."/>
            <person name="Antunes A."/>
            <person name="Belov K."/>
            <person name="Bustamante C."/>
            <person name="Castoe T.A."/>
            <person name="Clawson H."/>
            <person name="Crawford A.J."/>
            <person name="Diekhans M."/>
            <person name="Distel D."/>
            <person name="Durbin R."/>
            <person name="Earl D."/>
            <person name="Fujita M.K."/>
            <person name="Gamble T."/>
            <person name="Georges A."/>
            <person name="Gemmell N."/>
            <person name="Gilbert M.T."/>
            <person name="Graves J.M."/>
            <person name="Green R.E."/>
            <person name="Hickey G."/>
            <person name="Jarvis E.D."/>
            <person name="Johnson W."/>
            <person name="Komissarov A."/>
            <person name="Korf I."/>
            <person name="Kuhn R."/>
            <person name="Larkin D.M."/>
            <person name="Lewin H."/>
            <person name="Lopez J.V."/>
            <person name="Ma J."/>
            <person name="Marques-Bonet T."/>
            <person name="Miller W."/>
            <person name="Murphy R."/>
            <person name="Pevzner P."/>
            <person name="Shapiro B."/>
            <person name="Steiner C."/>
            <person name="Tamazian G."/>
            <person name="Venkatesh B."/>
            <person name="Wang J."/>
            <person name="Wayne R."/>
            <person name="Wiley E."/>
            <person name="Yang H."/>
            <person name="Zhang G."/>
            <person name="Haussler D."/>
            <person name="Ryder O."/>
            <person name="O'Brien S.J."/>
        </authorList>
    </citation>
    <scope>NUCLEOTIDE SEQUENCE</scope>
</reference>
<keyword evidence="2" id="KW-1185">Reference proteome</keyword>
<organism evidence="1 2">
    <name type="scientific">Rhinolophus ferrumequinum</name>
    <name type="common">Greater horseshoe bat</name>
    <dbReference type="NCBI Taxonomy" id="59479"/>
    <lineage>
        <taxon>Eukaryota</taxon>
        <taxon>Metazoa</taxon>
        <taxon>Chordata</taxon>
        <taxon>Craniata</taxon>
        <taxon>Vertebrata</taxon>
        <taxon>Euteleostomi</taxon>
        <taxon>Mammalia</taxon>
        <taxon>Eutheria</taxon>
        <taxon>Laurasiatheria</taxon>
        <taxon>Chiroptera</taxon>
        <taxon>Yinpterochiroptera</taxon>
        <taxon>Rhinolophoidea</taxon>
        <taxon>Rhinolophidae</taxon>
        <taxon>Rhinolophinae</taxon>
        <taxon>Rhinolophus</taxon>
    </lineage>
</organism>
<dbReference type="Ensembl" id="ENSRFET00010026848.1">
    <property type="protein sequence ID" value="ENSRFEP00010024703.1"/>
    <property type="gene ID" value="ENSRFEG00010016474.1"/>
</dbReference>
<protein>
    <submittedName>
        <fullName evidence="1">Uncharacterized protein</fullName>
    </submittedName>
</protein>
<sequence>MFCIVSDLICSRTHLFIFLVVQGMQKVLHQHHILNEPFFFFLSAYFTVQLLHPYIAIEEMRVWMALALVSNDTSLLLMIFPNSLSLPFQVSAFS</sequence>
<dbReference type="InParanoid" id="A0A671FQK4"/>
<dbReference type="AlphaFoldDB" id="A0A671FQK4"/>
<evidence type="ECO:0000313" key="1">
    <source>
        <dbReference type="Ensembl" id="ENSRFEP00010024703.1"/>
    </source>
</evidence>
<accession>A0A671FQK4</accession>
<proteinExistence type="predicted"/>
<evidence type="ECO:0000313" key="2">
    <source>
        <dbReference type="Proteomes" id="UP000472240"/>
    </source>
</evidence>
<dbReference type="Proteomes" id="UP000472240">
    <property type="component" value="Chromosome 3"/>
</dbReference>
<name>A0A671FQK4_RHIFE</name>